<protein>
    <recommendedName>
        <fullName evidence="7">GPP34 family phosphoprotein</fullName>
    </recommendedName>
</protein>
<evidence type="ECO:0000256" key="2">
    <source>
        <dbReference type="ARBA" id="ARBA00023034"/>
    </source>
</evidence>
<gene>
    <name evidence="5" type="ORF">HNR07_003485</name>
</gene>
<accession>A0A840WQF0</accession>
<evidence type="ECO:0000256" key="4">
    <source>
        <dbReference type="ARBA" id="ARBA00023136"/>
    </source>
</evidence>
<name>A0A840WQF0_9ACTN</name>
<evidence type="ECO:0000313" key="6">
    <source>
        <dbReference type="Proteomes" id="UP000579647"/>
    </source>
</evidence>
<evidence type="ECO:0000313" key="5">
    <source>
        <dbReference type="EMBL" id="MBB5492348.1"/>
    </source>
</evidence>
<dbReference type="InterPro" id="IPR008628">
    <property type="entry name" value="GPP34-like"/>
</dbReference>
<keyword evidence="3" id="KW-0446">Lipid-binding</keyword>
<dbReference type="RefSeq" id="WP_184365828.1">
    <property type="nucleotide sequence ID" value="NZ_BAAAKM010000003.1"/>
</dbReference>
<evidence type="ECO:0000256" key="1">
    <source>
        <dbReference type="ARBA" id="ARBA00004255"/>
    </source>
</evidence>
<dbReference type="InterPro" id="IPR038261">
    <property type="entry name" value="GPP34-like_sf"/>
</dbReference>
<dbReference type="GO" id="GO:0070273">
    <property type="term" value="F:phosphatidylinositol-4-phosphate binding"/>
    <property type="evidence" value="ECO:0007669"/>
    <property type="project" value="InterPro"/>
</dbReference>
<keyword evidence="6" id="KW-1185">Reference proteome</keyword>
<keyword evidence="2" id="KW-0333">Golgi apparatus</keyword>
<reference evidence="5 6" key="1">
    <citation type="submission" date="2020-08" db="EMBL/GenBank/DDBJ databases">
        <title>Sequencing the genomes of 1000 actinobacteria strains.</title>
        <authorList>
            <person name="Klenk H.-P."/>
        </authorList>
    </citation>
    <scope>NUCLEOTIDE SEQUENCE [LARGE SCALE GENOMIC DNA]</scope>
    <source>
        <strain evidence="5 6">DSM 44598</strain>
    </source>
</reference>
<dbReference type="Pfam" id="PF05719">
    <property type="entry name" value="GPP34"/>
    <property type="match status" value="1"/>
</dbReference>
<sequence>MEPTLPQRLHLISHDLDRGRSDPVSTSYRGHLLRAAALAELVTGGWIRDDDGRAARAADAPPPRDAFLAEVWGGLSRDSPEPWANAVPDRTWRAEGTVRDQLVENGTVTVERGRVLGLLPIRKTVPVRPGDVRLLRERTREALLSAGGPASAPAEDVALAAIAVDGDIGTVFTPKERHRHRAAVKELHERFGAEFPGMRNAILAAVVNRRAGNS</sequence>
<proteinExistence type="predicted"/>
<dbReference type="GO" id="GO:0012505">
    <property type="term" value="C:endomembrane system"/>
    <property type="evidence" value="ECO:0007669"/>
    <property type="project" value="UniProtKB-ARBA"/>
</dbReference>
<keyword evidence="4" id="KW-0472">Membrane</keyword>
<comment type="subcellular location">
    <subcellularLocation>
        <location evidence="1">Golgi apparatus membrane</location>
        <topology evidence="1">Peripheral membrane protein</topology>
        <orientation evidence="1">Cytoplasmic side</orientation>
    </subcellularLocation>
</comment>
<dbReference type="EMBL" id="JACHDO010000001">
    <property type="protein sequence ID" value="MBB5492348.1"/>
    <property type="molecule type" value="Genomic_DNA"/>
</dbReference>
<dbReference type="Proteomes" id="UP000579647">
    <property type="component" value="Unassembled WGS sequence"/>
</dbReference>
<evidence type="ECO:0008006" key="7">
    <source>
        <dbReference type="Google" id="ProtNLM"/>
    </source>
</evidence>
<dbReference type="AlphaFoldDB" id="A0A840WQF0"/>
<dbReference type="Gene3D" id="1.10.3630.10">
    <property type="entry name" value="yeast vps74-n-term truncation variant domain like"/>
    <property type="match status" value="1"/>
</dbReference>
<dbReference type="GO" id="GO:0005737">
    <property type="term" value="C:cytoplasm"/>
    <property type="evidence" value="ECO:0007669"/>
    <property type="project" value="UniProtKB-ARBA"/>
</dbReference>
<comment type="caution">
    <text evidence="5">The sequence shown here is derived from an EMBL/GenBank/DDBJ whole genome shotgun (WGS) entry which is preliminary data.</text>
</comment>
<organism evidence="5 6">
    <name type="scientific">Nocardiopsis metallicus</name>
    <dbReference type="NCBI Taxonomy" id="179819"/>
    <lineage>
        <taxon>Bacteria</taxon>
        <taxon>Bacillati</taxon>
        <taxon>Actinomycetota</taxon>
        <taxon>Actinomycetes</taxon>
        <taxon>Streptosporangiales</taxon>
        <taxon>Nocardiopsidaceae</taxon>
        <taxon>Nocardiopsis</taxon>
    </lineage>
</organism>
<evidence type="ECO:0000256" key="3">
    <source>
        <dbReference type="ARBA" id="ARBA00023121"/>
    </source>
</evidence>